<dbReference type="AlphaFoldDB" id="A0A8F0WGY2"/>
<dbReference type="RefSeq" id="YP_010134351.1">
    <property type="nucleotide sequence ID" value="NC_056797.1"/>
</dbReference>
<keyword evidence="5 14" id="KW-0812">Transmembrane</keyword>
<evidence type="ECO:0000313" key="16">
    <source>
        <dbReference type="EMBL" id="QWM93841.1"/>
    </source>
</evidence>
<keyword evidence="7 15" id="KW-1133">Transmembrane helix</keyword>
<keyword evidence="9 14" id="KW-0496">Mitochondrion</keyword>
<evidence type="ECO:0000256" key="14">
    <source>
        <dbReference type="RuleBase" id="RU003661"/>
    </source>
</evidence>
<dbReference type="Pfam" id="PF00895">
    <property type="entry name" value="ATP-synt_8"/>
    <property type="match status" value="1"/>
</dbReference>
<keyword evidence="4 14" id="KW-0138">CF(0)</keyword>
<evidence type="ECO:0000256" key="6">
    <source>
        <dbReference type="ARBA" id="ARBA00022781"/>
    </source>
</evidence>
<keyword evidence="6 14" id="KW-0375">Hydrogen ion transport</keyword>
<geneLocation type="mitochondrion" evidence="16"/>
<evidence type="ECO:0000256" key="11">
    <source>
        <dbReference type="ARBA" id="ARBA00023310"/>
    </source>
</evidence>
<evidence type="ECO:0000256" key="8">
    <source>
        <dbReference type="ARBA" id="ARBA00023065"/>
    </source>
</evidence>
<dbReference type="CTD" id="4509"/>
<evidence type="ECO:0000256" key="9">
    <source>
        <dbReference type="ARBA" id="ARBA00023128"/>
    </source>
</evidence>
<dbReference type="GO" id="GO:0045259">
    <property type="term" value="C:proton-transporting ATP synthase complex"/>
    <property type="evidence" value="ECO:0007669"/>
    <property type="project" value="UniProtKB-KW"/>
</dbReference>
<evidence type="ECO:0000256" key="1">
    <source>
        <dbReference type="ARBA" id="ARBA00004304"/>
    </source>
</evidence>
<keyword evidence="8 14" id="KW-0406">Ion transport</keyword>
<dbReference type="GO" id="GO:0015078">
    <property type="term" value="F:proton transmembrane transporter activity"/>
    <property type="evidence" value="ECO:0007669"/>
    <property type="project" value="InterPro"/>
</dbReference>
<comment type="similarity">
    <text evidence="2 14">Belongs to the ATPase protein 8 family.</text>
</comment>
<sequence length="55" mass="6745">MPQLILDPWFLILILSWMVFLIIIPPKILSHYFNNEPEMTTSHSLKTYAWTWMWH</sequence>
<keyword evidence="10 15" id="KW-0472">Membrane</keyword>
<dbReference type="GeneID" id="67124217"/>
<evidence type="ECO:0000256" key="12">
    <source>
        <dbReference type="ARBA" id="ARBA00053067"/>
    </source>
</evidence>
<evidence type="ECO:0000256" key="13">
    <source>
        <dbReference type="ARBA" id="ARBA00064647"/>
    </source>
</evidence>
<dbReference type="InterPro" id="IPR001421">
    <property type="entry name" value="ATP8_metazoa"/>
</dbReference>
<name>A0A8F0WGY2_9TELE</name>
<dbReference type="PANTHER" id="PTHR39937">
    <property type="entry name" value="ATP SYNTHASE PROTEIN 8"/>
    <property type="match status" value="1"/>
</dbReference>
<evidence type="ECO:0000256" key="4">
    <source>
        <dbReference type="ARBA" id="ARBA00022547"/>
    </source>
</evidence>
<dbReference type="PANTHER" id="PTHR39937:SF1">
    <property type="entry name" value="ATP SYNTHASE PROTEIN 8"/>
    <property type="match status" value="1"/>
</dbReference>
<evidence type="ECO:0000256" key="15">
    <source>
        <dbReference type="SAM" id="Phobius"/>
    </source>
</evidence>
<dbReference type="GO" id="GO:0031966">
    <property type="term" value="C:mitochondrial membrane"/>
    <property type="evidence" value="ECO:0007669"/>
    <property type="project" value="UniProtKB-SubCell"/>
</dbReference>
<comment type="subunit">
    <text evidence="13">Component of the ATP synthase complex composed at least of ATP5F1A/subunit alpha, ATP5F1B/subunit beta, ATP5MC1/subunit c (homooctomer), MT-ATP6/subunit a, MT-ATP8/subunit 8, ATP5ME/subunit e, ATP5MF/subunit f, ATP5MG/subunit g, ATP5MK/subunit k, ATP5MJ/subunit j, ATP5F1C/subunit gamma, ATP5F1D/subunit delta, ATP5F1E/subunit epsilon, ATP5PF/subunit F6, ATP5PB/subunit b, ATP5PD/subunit d, ATP5PO/subunit OSCP. ATP synthase complex consists of a soluble F(1) head domain (subunits alpha(3) and beta(3)) - the catalytic core - and a membrane F(0) domain - the membrane proton channel (subunits c, a, 8, e, f, g, k and j). These two domains are linked by a central stalk (subunits gamma, delta, and epsilon) rotating inside the F1 region and a stationary peripheral stalk (subunits F6, b, d, and OSCP).</text>
</comment>
<dbReference type="InterPro" id="IPR050635">
    <property type="entry name" value="ATPase_protein_8"/>
</dbReference>
<gene>
    <name evidence="16" type="primary">ATP8</name>
</gene>
<keyword evidence="11" id="KW-0066">ATP synthesis</keyword>
<evidence type="ECO:0000256" key="5">
    <source>
        <dbReference type="ARBA" id="ARBA00022692"/>
    </source>
</evidence>
<comment type="subcellular location">
    <subcellularLocation>
        <location evidence="1 14">Mitochondrion membrane</location>
        <topology evidence="1 14">Single-pass membrane protein</topology>
    </subcellularLocation>
</comment>
<accession>A0A8F0WGY2</accession>
<evidence type="ECO:0000256" key="7">
    <source>
        <dbReference type="ARBA" id="ARBA00022989"/>
    </source>
</evidence>
<reference evidence="16" key="1">
    <citation type="journal article" date="2021" name="Int. J. Biol. Macromol.">
        <title>Comparative mitogenomes of three species in Moenkhausia: Rare irregular gene rearrangement within Characidae.</title>
        <authorList>
            <person name="Xu W."/>
            <person name="Ding J."/>
            <person name="Lin S."/>
            <person name="Xu R."/>
            <person name="Liu H."/>
        </authorList>
    </citation>
    <scope>NUCLEOTIDE SEQUENCE</scope>
</reference>
<protein>
    <recommendedName>
        <fullName evidence="14">ATP synthase complex subunit 8</fullName>
    </recommendedName>
</protein>
<dbReference type="EMBL" id="MW366831">
    <property type="protein sequence ID" value="QWM93841.1"/>
    <property type="molecule type" value="Genomic_DNA"/>
</dbReference>
<evidence type="ECO:0000256" key="2">
    <source>
        <dbReference type="ARBA" id="ARBA00008892"/>
    </source>
</evidence>
<evidence type="ECO:0000256" key="3">
    <source>
        <dbReference type="ARBA" id="ARBA00022448"/>
    </source>
</evidence>
<evidence type="ECO:0000256" key="10">
    <source>
        <dbReference type="ARBA" id="ARBA00023136"/>
    </source>
</evidence>
<keyword evidence="3 14" id="KW-0813">Transport</keyword>
<feature type="transmembrane region" description="Helical" evidence="15">
    <location>
        <begin position="6"/>
        <end position="24"/>
    </location>
</feature>
<dbReference type="GO" id="GO:0015986">
    <property type="term" value="P:proton motive force-driven ATP synthesis"/>
    <property type="evidence" value="ECO:0007669"/>
    <property type="project" value="InterPro"/>
</dbReference>
<proteinExistence type="inferred from homology"/>
<organism evidence="16">
    <name type="scientific">Moenkhausia costae</name>
    <dbReference type="NCBI Taxonomy" id="1053577"/>
    <lineage>
        <taxon>Eukaryota</taxon>
        <taxon>Metazoa</taxon>
        <taxon>Chordata</taxon>
        <taxon>Craniata</taxon>
        <taxon>Vertebrata</taxon>
        <taxon>Euteleostomi</taxon>
        <taxon>Actinopterygii</taxon>
        <taxon>Neopterygii</taxon>
        <taxon>Teleostei</taxon>
        <taxon>Ostariophysi</taxon>
        <taxon>Characiformes</taxon>
        <taxon>Characoidei</taxon>
        <taxon>Acestrorhamphidae</taxon>
        <taxon>Stichonodontinae</taxon>
        <taxon>Moenkhausia</taxon>
    </lineage>
</organism>
<comment type="function">
    <text evidence="12">Subunit 8, of the mitochondrial membrane ATP synthase complex (F(1)F(0) ATP synthase or Complex V) that produces ATP from ADP in the presence of a proton gradient across the membrane which is generated by electron transport complexes of the respiratory chain. ATP synthase complex consist of a soluble F(1) head domain - the catalytic core - and a membrane F(1) domain - the membrane proton channel. These two domains are linked by a central stalk rotating inside the F(1) region and a stationary peripheral stalk. During catalysis, ATP synthesis in the catalytic domain of F(1) is coupled via a rotary mechanism of the central stalk subunits to proton translocation. In vivo, can only synthesize ATP although its ATP hydrolase activity can be activated artificially in vitro. Part of the complex F(0) domain.</text>
</comment>